<evidence type="ECO:0000313" key="6">
    <source>
        <dbReference type="Proteomes" id="UP000011988"/>
    </source>
</evidence>
<feature type="domain" description="Type I restriction modification DNA specificity" evidence="4">
    <location>
        <begin position="25"/>
        <end position="192"/>
    </location>
</feature>
<reference evidence="5 6" key="1">
    <citation type="submission" date="2013-01" db="EMBL/GenBank/DDBJ databases">
        <authorList>
            <person name="Harkins D.M."/>
            <person name="Durkin A.S."/>
            <person name="Brinkac L.M."/>
            <person name="Haft D.H."/>
            <person name="Selengut J.D."/>
            <person name="Sanka R."/>
            <person name="DePew J."/>
            <person name="Purushe J."/>
            <person name="Galloway R.L."/>
            <person name="Vinetz J.M."/>
            <person name="Sutton G.G."/>
            <person name="Nierman W.C."/>
            <person name="Fouts D.E."/>
        </authorList>
    </citation>
    <scope>NUCLEOTIDE SEQUENCE [LARGE SCALE GENOMIC DNA]</scope>
    <source>
        <strain evidence="5 6">79601</strain>
    </source>
</reference>
<dbReference type="GO" id="GO:0009307">
    <property type="term" value="P:DNA restriction-modification system"/>
    <property type="evidence" value="ECO:0007669"/>
    <property type="project" value="UniProtKB-KW"/>
</dbReference>
<proteinExistence type="inferred from homology"/>
<dbReference type="RefSeq" id="WP_017809074.1">
    <property type="nucleotide sequence ID" value="NZ_ANIK01000105.1"/>
</dbReference>
<evidence type="ECO:0000256" key="3">
    <source>
        <dbReference type="ARBA" id="ARBA00023125"/>
    </source>
</evidence>
<dbReference type="InterPro" id="IPR051212">
    <property type="entry name" value="Type-I_RE_S_subunit"/>
</dbReference>
<comment type="caution">
    <text evidence="5">The sequence shown here is derived from an EMBL/GenBank/DDBJ whole genome shotgun (WGS) entry which is preliminary data.</text>
</comment>
<comment type="similarity">
    <text evidence="1">Belongs to the type-I restriction system S methylase family.</text>
</comment>
<accession>M6CIA0</accession>
<keyword evidence="2" id="KW-0680">Restriction system</keyword>
<evidence type="ECO:0000259" key="4">
    <source>
        <dbReference type="Pfam" id="PF01420"/>
    </source>
</evidence>
<dbReference type="EMBL" id="ANIK01000105">
    <property type="protein sequence ID" value="EMJ91454.1"/>
    <property type="molecule type" value="Genomic_DNA"/>
</dbReference>
<evidence type="ECO:0000313" key="5">
    <source>
        <dbReference type="EMBL" id="EMJ91454.1"/>
    </source>
</evidence>
<dbReference type="InterPro" id="IPR000055">
    <property type="entry name" value="Restrct_endonuc_typeI_TRD"/>
</dbReference>
<evidence type="ECO:0000256" key="2">
    <source>
        <dbReference type="ARBA" id="ARBA00022747"/>
    </source>
</evidence>
<dbReference type="AlphaFoldDB" id="M6CIA0"/>
<dbReference type="Proteomes" id="UP000011988">
    <property type="component" value="Unassembled WGS sequence"/>
</dbReference>
<dbReference type="PANTHER" id="PTHR43140">
    <property type="entry name" value="TYPE-1 RESTRICTION ENZYME ECOKI SPECIFICITY PROTEIN"/>
    <property type="match status" value="1"/>
</dbReference>
<keyword evidence="3" id="KW-0238">DNA-binding</keyword>
<dbReference type="PATRIC" id="fig|1218565.3.peg.4025"/>
<dbReference type="Pfam" id="PF01420">
    <property type="entry name" value="Methylase_S"/>
    <property type="match status" value="1"/>
</dbReference>
<organism evidence="5 6">
    <name type="scientific">Leptospira alstonii serovar Sichuan str. 79601</name>
    <dbReference type="NCBI Taxonomy" id="1218565"/>
    <lineage>
        <taxon>Bacteria</taxon>
        <taxon>Pseudomonadati</taxon>
        <taxon>Spirochaetota</taxon>
        <taxon>Spirochaetia</taxon>
        <taxon>Leptospirales</taxon>
        <taxon>Leptospiraceae</taxon>
        <taxon>Leptospira</taxon>
    </lineage>
</organism>
<dbReference type="CDD" id="cd17254">
    <property type="entry name" value="RMtype1_S_FclI-TRD1-CR1_like"/>
    <property type="match status" value="1"/>
</dbReference>
<sequence length="348" mass="39961">MEEIKNKNKNESLLNMSFISNNHIPDKWNLVKLGEVAEYINGKAFKSSEWVKEGTPIIRIQNLNRENSEYNYCKSEIEKKYHVNSGDLLFAWSGTPDTSFGAHIWKGGFAYLNQHIFRIVVNERLIGRQYYLYALKNKIKEFVKNAHGTAGLAHITKSKFEESQIPLPPLAEQQRIVSKIEELFSELDKGIESLKTAQQQLKVYRQAVLKSAFEGKLTKEWRGRHPDRVVSEDIVEEKDSSLGELPSGWKWVRLGEVIEQPRYGTSKKCEYNRIGKAVLRIPNIAGGMIDDSDLKYAKFDEEEILSYSLKEGDILTIRSNGSVDLVGKCAIITKRDTDYLWPFRKNHG</sequence>
<name>M6CIA0_9LEPT</name>
<dbReference type="InterPro" id="IPR044946">
    <property type="entry name" value="Restrct_endonuc_typeI_TRD_sf"/>
</dbReference>
<dbReference type="Gene3D" id="3.90.220.20">
    <property type="entry name" value="DNA methylase specificity domains"/>
    <property type="match status" value="2"/>
</dbReference>
<protein>
    <submittedName>
        <fullName evidence="5">Type I restriction modification DNA specificity domain protein</fullName>
    </submittedName>
</protein>
<gene>
    <name evidence="5" type="ORF">LEP1GSC194_0228</name>
</gene>
<dbReference type="PANTHER" id="PTHR43140:SF1">
    <property type="entry name" value="TYPE I RESTRICTION ENZYME ECOKI SPECIFICITY SUBUNIT"/>
    <property type="match status" value="1"/>
</dbReference>
<dbReference type="GO" id="GO:0003677">
    <property type="term" value="F:DNA binding"/>
    <property type="evidence" value="ECO:0007669"/>
    <property type="project" value="UniProtKB-KW"/>
</dbReference>
<dbReference type="OrthoDB" id="9811611at2"/>
<dbReference type="SUPFAM" id="SSF116734">
    <property type="entry name" value="DNA methylase specificity domain"/>
    <property type="match status" value="2"/>
</dbReference>
<evidence type="ECO:0000256" key="1">
    <source>
        <dbReference type="ARBA" id="ARBA00010923"/>
    </source>
</evidence>